<accession>F1TC99</accession>
<organism evidence="9 10">
    <name type="scientific">Ruminiclostridium papyrosolvens DSM 2782</name>
    <dbReference type="NCBI Taxonomy" id="588581"/>
    <lineage>
        <taxon>Bacteria</taxon>
        <taxon>Bacillati</taxon>
        <taxon>Bacillota</taxon>
        <taxon>Clostridia</taxon>
        <taxon>Eubacteriales</taxon>
        <taxon>Oscillospiraceae</taxon>
        <taxon>Ruminiclostridium</taxon>
    </lineage>
</organism>
<dbReference type="SUPFAM" id="SSF53697">
    <property type="entry name" value="SIS domain"/>
    <property type="match status" value="1"/>
</dbReference>
<protein>
    <recommendedName>
        <fullName evidence="7">D,D-heptose 1,7-bisphosphate phosphatase</fullName>
    </recommendedName>
</protein>
<keyword evidence="4" id="KW-0479">Metal-binding</keyword>
<dbReference type="GO" id="GO:0046872">
    <property type="term" value="F:metal ion binding"/>
    <property type="evidence" value="ECO:0007669"/>
    <property type="project" value="UniProtKB-KW"/>
</dbReference>
<dbReference type="EMBL" id="ACXX02000005">
    <property type="protein sequence ID" value="EGD48014.1"/>
    <property type="molecule type" value="Genomic_DNA"/>
</dbReference>
<dbReference type="SUPFAM" id="SSF56784">
    <property type="entry name" value="HAD-like"/>
    <property type="match status" value="1"/>
</dbReference>
<dbReference type="PROSITE" id="PS51464">
    <property type="entry name" value="SIS"/>
    <property type="match status" value="1"/>
</dbReference>
<dbReference type="Pfam" id="PF13242">
    <property type="entry name" value="Hydrolase_like"/>
    <property type="match status" value="1"/>
</dbReference>
<reference evidence="9" key="2">
    <citation type="submission" date="2011-01" db="EMBL/GenBank/DDBJ databases">
        <title>The Non-contiguous Finished genome of Clostridium papyrosolvens.</title>
        <authorList>
            <person name="Lucas S."/>
            <person name="Copeland A."/>
            <person name="Lapidus A."/>
            <person name="Cheng J.-F."/>
            <person name="Goodwin L."/>
            <person name="Pitluck S."/>
            <person name="Misra M."/>
            <person name="Chertkov O."/>
            <person name="Detter J.C."/>
            <person name="Han C."/>
            <person name="Tapia R."/>
            <person name="Land M."/>
            <person name="Hauser L."/>
            <person name="Kyrpides N."/>
            <person name="Ivanova N."/>
            <person name="Pagani I."/>
            <person name="Mouttaki H."/>
            <person name="He Z."/>
            <person name="Zhou J."/>
            <person name="Hemme C.L."/>
            <person name="Woyke T."/>
        </authorList>
    </citation>
    <scope>NUCLEOTIDE SEQUENCE [LARGE SCALE GENOMIC DNA]</scope>
    <source>
        <strain evidence="9">DSM 2782</strain>
    </source>
</reference>
<evidence type="ECO:0000313" key="10">
    <source>
        <dbReference type="Proteomes" id="UP000003860"/>
    </source>
</evidence>
<dbReference type="InterPro" id="IPR046348">
    <property type="entry name" value="SIS_dom_sf"/>
</dbReference>
<dbReference type="InterPro" id="IPR036412">
    <property type="entry name" value="HAD-like_sf"/>
</dbReference>
<dbReference type="CDD" id="cd05006">
    <property type="entry name" value="SIS_GmhA"/>
    <property type="match status" value="1"/>
</dbReference>
<dbReference type="InterPro" id="IPR004446">
    <property type="entry name" value="Heptose_bisP_phosphatase"/>
</dbReference>
<dbReference type="Proteomes" id="UP000003860">
    <property type="component" value="Unassembled WGS sequence"/>
</dbReference>
<evidence type="ECO:0000259" key="8">
    <source>
        <dbReference type="PROSITE" id="PS51464"/>
    </source>
</evidence>
<dbReference type="GO" id="GO:1901135">
    <property type="term" value="P:carbohydrate derivative metabolic process"/>
    <property type="evidence" value="ECO:0007669"/>
    <property type="project" value="InterPro"/>
</dbReference>
<keyword evidence="3" id="KW-0963">Cytoplasm</keyword>
<dbReference type="GO" id="GO:0016791">
    <property type="term" value="F:phosphatase activity"/>
    <property type="evidence" value="ECO:0007669"/>
    <property type="project" value="InterPro"/>
</dbReference>
<dbReference type="RefSeq" id="WP_004618826.1">
    <property type="nucleotide sequence ID" value="NZ_ACXX02000005.1"/>
</dbReference>
<reference evidence="9" key="1">
    <citation type="submission" date="2009-07" db="EMBL/GenBank/DDBJ databases">
        <authorList>
            <consortium name="US DOE Joint Genome Institute (JGI-PGF)"/>
            <person name="Lucas S."/>
            <person name="Copeland A."/>
            <person name="Lapidus A."/>
            <person name="Glavina del Rio T."/>
            <person name="Tice H."/>
            <person name="Bruce D."/>
            <person name="Goodwin L."/>
            <person name="Pitluck S."/>
            <person name="Larimer F."/>
            <person name="Land M.L."/>
            <person name="Mouttaki H."/>
            <person name="He Z."/>
            <person name="Zhou J."/>
            <person name="Hemme C.L."/>
        </authorList>
    </citation>
    <scope>NUCLEOTIDE SEQUENCE [LARGE SCALE GENOMIC DNA]</scope>
    <source>
        <strain evidence="9">DSM 2782</strain>
    </source>
</reference>
<keyword evidence="5" id="KW-0378">Hydrolase</keyword>
<evidence type="ECO:0000256" key="3">
    <source>
        <dbReference type="ARBA" id="ARBA00022490"/>
    </source>
</evidence>
<dbReference type="InterPro" id="IPR035461">
    <property type="entry name" value="GmhA/DiaA"/>
</dbReference>
<comment type="similarity">
    <text evidence="2">Belongs to the GmhB family.</text>
</comment>
<dbReference type="CDD" id="cd07503">
    <property type="entry name" value="HAD_HisB-N"/>
    <property type="match status" value="1"/>
</dbReference>
<dbReference type="Gene3D" id="3.40.50.10490">
    <property type="entry name" value="Glucose-6-phosphate isomerase like protein, domain 1"/>
    <property type="match status" value="1"/>
</dbReference>
<dbReference type="GO" id="GO:0005737">
    <property type="term" value="C:cytoplasm"/>
    <property type="evidence" value="ECO:0007669"/>
    <property type="project" value="UniProtKB-SubCell"/>
</dbReference>
<dbReference type="Pfam" id="PF13580">
    <property type="entry name" value="SIS_2"/>
    <property type="match status" value="1"/>
</dbReference>
<name>F1TC99_9FIRM</name>
<comment type="subcellular location">
    <subcellularLocation>
        <location evidence="1">Cytoplasm</location>
    </subcellularLocation>
</comment>
<dbReference type="InterPro" id="IPR006549">
    <property type="entry name" value="HAD-SF_hydro_IIIA"/>
</dbReference>
<dbReference type="PANTHER" id="PTHR42891:SF1">
    <property type="entry name" value="D-GLYCERO-BETA-D-MANNO-HEPTOSE-1,7-BISPHOSPHATE 7-PHOSPHATASE"/>
    <property type="match status" value="1"/>
</dbReference>
<evidence type="ECO:0000313" key="9">
    <source>
        <dbReference type="EMBL" id="EGD48014.1"/>
    </source>
</evidence>
<dbReference type="NCBIfam" id="TIGR01662">
    <property type="entry name" value="HAD-SF-IIIA"/>
    <property type="match status" value="1"/>
</dbReference>
<dbReference type="STRING" id="588581.Cpap_2700"/>
<keyword evidence="10" id="KW-1185">Reference proteome</keyword>
<proteinExistence type="inferred from homology"/>
<dbReference type="NCBIfam" id="TIGR01656">
    <property type="entry name" value="Histidinol-ppas"/>
    <property type="match status" value="1"/>
</dbReference>
<evidence type="ECO:0000256" key="1">
    <source>
        <dbReference type="ARBA" id="ARBA00004496"/>
    </source>
</evidence>
<dbReference type="eggNOG" id="COG0241">
    <property type="taxonomic scope" value="Bacteria"/>
</dbReference>
<evidence type="ECO:0000256" key="6">
    <source>
        <dbReference type="ARBA" id="ARBA00023277"/>
    </source>
</evidence>
<dbReference type="InterPro" id="IPR023214">
    <property type="entry name" value="HAD_sf"/>
</dbReference>
<dbReference type="GO" id="GO:0097367">
    <property type="term" value="F:carbohydrate derivative binding"/>
    <property type="evidence" value="ECO:0007669"/>
    <property type="project" value="InterPro"/>
</dbReference>
<dbReference type="InterPro" id="IPR006543">
    <property type="entry name" value="Histidinol-phos"/>
</dbReference>
<comment type="caution">
    <text evidence="9">The sequence shown here is derived from an EMBL/GenBank/DDBJ whole genome shotgun (WGS) entry which is preliminary data.</text>
</comment>
<dbReference type="InterPro" id="IPR001347">
    <property type="entry name" value="SIS_dom"/>
</dbReference>
<gene>
    <name evidence="9" type="ORF">Cpap_2700</name>
</gene>
<evidence type="ECO:0000256" key="5">
    <source>
        <dbReference type="ARBA" id="ARBA00022801"/>
    </source>
</evidence>
<feature type="domain" description="SIS" evidence="8">
    <location>
        <begin position="31"/>
        <end position="187"/>
    </location>
</feature>
<evidence type="ECO:0000256" key="2">
    <source>
        <dbReference type="ARBA" id="ARBA00005628"/>
    </source>
</evidence>
<evidence type="ECO:0000256" key="4">
    <source>
        <dbReference type="ARBA" id="ARBA00022723"/>
    </source>
</evidence>
<dbReference type="AlphaFoldDB" id="F1TC99"/>
<dbReference type="eggNOG" id="COG0279">
    <property type="taxonomic scope" value="Bacteria"/>
</dbReference>
<keyword evidence="6" id="KW-0119">Carbohydrate metabolism</keyword>
<evidence type="ECO:0000256" key="7">
    <source>
        <dbReference type="ARBA" id="ARBA00031828"/>
    </source>
</evidence>
<dbReference type="PANTHER" id="PTHR42891">
    <property type="entry name" value="D-GLYCERO-BETA-D-MANNO-HEPTOSE-1,7-BISPHOSPHATE 7-PHOSPHATASE"/>
    <property type="match status" value="1"/>
</dbReference>
<dbReference type="Gene3D" id="3.40.50.1000">
    <property type="entry name" value="HAD superfamily/HAD-like"/>
    <property type="match status" value="1"/>
</dbReference>
<sequence length="383" mass="42520">MTKTIEAYLTKASKLTASVEQSAFYTILDEIKRVLKRRHTVFIIGNGTSAATACHFANDLMKNAGGIIAGKLGFGIKVIALPENMPFFTAVSNDICLEQTYTQYLRAYASAGDLVMIFSSGTPHRNLIEAAKFSYTRGLRVVSITGQVPGTLEENSHVLYHIGSSIPEHVEDMQEFLCHSWAILLREELTQPVVFLDRDGVINEDRPDYIKSWNEFNFLPGVADAINKLNEKGYAVVVVTNQSAIGQKIISEETLEEIHKRMCEALLQQGAIISKIYYCPHTSSENCTCRKPQNGLITKAFDELPLDMENGILIGDRLTDIEAGLKSSLTTILLTHGRKHRDIIKATPHYSARDLTGAVQLILSDEFKPNINKEGICKVSQLL</sequence>
<dbReference type="GO" id="GO:0005975">
    <property type="term" value="P:carbohydrate metabolic process"/>
    <property type="evidence" value="ECO:0007669"/>
    <property type="project" value="InterPro"/>
</dbReference>